<dbReference type="InterPro" id="IPR050707">
    <property type="entry name" value="HTH_MetabolicPath_Reg"/>
</dbReference>
<dbReference type="Proteomes" id="UP000183299">
    <property type="component" value="Unassembled WGS sequence"/>
</dbReference>
<keyword evidence="1" id="KW-0805">Transcription regulation</keyword>
<dbReference type="SUPFAM" id="SSF55781">
    <property type="entry name" value="GAF domain-like"/>
    <property type="match status" value="1"/>
</dbReference>
<dbReference type="Pfam" id="PF09339">
    <property type="entry name" value="HTH_IclR"/>
    <property type="match status" value="1"/>
</dbReference>
<evidence type="ECO:0000259" key="4">
    <source>
        <dbReference type="PROSITE" id="PS51077"/>
    </source>
</evidence>
<evidence type="ECO:0000313" key="7">
    <source>
        <dbReference type="Proteomes" id="UP000183299"/>
    </source>
</evidence>
<feature type="domain" description="HTH iclR-type" evidence="4">
    <location>
        <begin position="12"/>
        <end position="74"/>
    </location>
</feature>
<evidence type="ECO:0000256" key="2">
    <source>
        <dbReference type="ARBA" id="ARBA00023125"/>
    </source>
</evidence>
<keyword evidence="3" id="KW-0804">Transcription</keyword>
<evidence type="ECO:0000256" key="3">
    <source>
        <dbReference type="ARBA" id="ARBA00023163"/>
    </source>
</evidence>
<dbReference type="PANTHER" id="PTHR30136:SF34">
    <property type="entry name" value="TRANSCRIPTIONAL REGULATOR"/>
    <property type="match status" value="1"/>
</dbReference>
<accession>A0A1I3NSV2</accession>
<dbReference type="PROSITE" id="PS51078">
    <property type="entry name" value="ICLR_ED"/>
    <property type="match status" value="1"/>
</dbReference>
<dbReference type="PANTHER" id="PTHR30136">
    <property type="entry name" value="HELIX-TURN-HELIX TRANSCRIPTIONAL REGULATOR, ICLR FAMILY"/>
    <property type="match status" value="1"/>
</dbReference>
<evidence type="ECO:0000259" key="5">
    <source>
        <dbReference type="PROSITE" id="PS51078"/>
    </source>
</evidence>
<dbReference type="SMART" id="SM00346">
    <property type="entry name" value="HTH_ICLR"/>
    <property type="match status" value="1"/>
</dbReference>
<dbReference type="EMBL" id="FORY01000002">
    <property type="protein sequence ID" value="SFJ12207.1"/>
    <property type="molecule type" value="Genomic_DNA"/>
</dbReference>
<dbReference type="InterPro" id="IPR005471">
    <property type="entry name" value="Tscrpt_reg_IclR_N"/>
</dbReference>
<proteinExistence type="predicted"/>
<protein>
    <submittedName>
        <fullName evidence="6">Transcriptional regulator, IclR family</fullName>
    </submittedName>
</protein>
<dbReference type="AlphaFoldDB" id="A0A1I3NSV2"/>
<keyword evidence="2" id="KW-0238">DNA-binding</keyword>
<feature type="domain" description="IclR-ED" evidence="5">
    <location>
        <begin position="75"/>
        <end position="258"/>
    </location>
</feature>
<evidence type="ECO:0000256" key="1">
    <source>
        <dbReference type="ARBA" id="ARBA00023015"/>
    </source>
</evidence>
<dbReference type="InterPro" id="IPR036388">
    <property type="entry name" value="WH-like_DNA-bd_sf"/>
</dbReference>
<dbReference type="SUPFAM" id="SSF46785">
    <property type="entry name" value="Winged helix' DNA-binding domain"/>
    <property type="match status" value="1"/>
</dbReference>
<dbReference type="GO" id="GO:0003700">
    <property type="term" value="F:DNA-binding transcription factor activity"/>
    <property type="evidence" value="ECO:0007669"/>
    <property type="project" value="TreeGrafter"/>
</dbReference>
<dbReference type="STRING" id="576117.SAMN04488138_10267"/>
<dbReference type="RefSeq" id="WP_066605846.1">
    <property type="nucleotide sequence ID" value="NZ_FORY01000002.1"/>
</dbReference>
<dbReference type="PROSITE" id="PS51077">
    <property type="entry name" value="HTH_ICLR"/>
    <property type="match status" value="1"/>
</dbReference>
<dbReference type="Gene3D" id="3.30.450.40">
    <property type="match status" value="1"/>
</dbReference>
<dbReference type="GO" id="GO:0045892">
    <property type="term" value="P:negative regulation of DNA-templated transcription"/>
    <property type="evidence" value="ECO:0007669"/>
    <property type="project" value="TreeGrafter"/>
</dbReference>
<dbReference type="GO" id="GO:0003677">
    <property type="term" value="F:DNA binding"/>
    <property type="evidence" value="ECO:0007669"/>
    <property type="project" value="UniProtKB-KW"/>
</dbReference>
<name>A0A1I3NSV2_9RHOB</name>
<dbReference type="GeneID" id="98663878"/>
<organism evidence="6 7">
    <name type="scientific">Celeribacter halophilus</name>
    <dbReference type="NCBI Taxonomy" id="576117"/>
    <lineage>
        <taxon>Bacteria</taxon>
        <taxon>Pseudomonadati</taxon>
        <taxon>Pseudomonadota</taxon>
        <taxon>Alphaproteobacteria</taxon>
        <taxon>Rhodobacterales</taxon>
        <taxon>Roseobacteraceae</taxon>
        <taxon>Celeribacter</taxon>
    </lineage>
</organism>
<dbReference type="InterPro" id="IPR029016">
    <property type="entry name" value="GAF-like_dom_sf"/>
</dbReference>
<dbReference type="InterPro" id="IPR014757">
    <property type="entry name" value="Tscrpt_reg_IclR_C"/>
</dbReference>
<dbReference type="Pfam" id="PF01614">
    <property type="entry name" value="IclR_C"/>
    <property type="match status" value="1"/>
</dbReference>
<reference evidence="6 7" key="1">
    <citation type="submission" date="2016-10" db="EMBL/GenBank/DDBJ databases">
        <authorList>
            <person name="de Groot N.N."/>
        </authorList>
    </citation>
    <scope>NUCLEOTIDE SEQUENCE [LARGE SCALE GENOMIC DNA]</scope>
    <source>
        <strain evidence="6 7">CGMCC 1.8891</strain>
    </source>
</reference>
<evidence type="ECO:0000313" key="6">
    <source>
        <dbReference type="EMBL" id="SFJ12207.1"/>
    </source>
</evidence>
<gene>
    <name evidence="6" type="ORF">SAMN04488138_10267</name>
</gene>
<keyword evidence="7" id="KW-1185">Reference proteome</keyword>
<dbReference type="InterPro" id="IPR036390">
    <property type="entry name" value="WH_DNA-bd_sf"/>
</dbReference>
<sequence>MAEKTNEDRYLVPGLMRGLSVIRLFTPERPAMSLAEIAKALDITRSAAFRTVYTLSEAGYLLLDERAQRYVLGPAVLRLSYGYVATREIVEIAQPELERLRQRTGWSSHMGILDGTSVLYVLRVPAPRRDPSIVQVGSRLPARGTVMGRVLLAGLGEEELIALYRKDLASGPKGKGPALPGILEQAARDRQHAVVIHTGDFEASIVSAAAPVRDMTGQVVAAINVTAPKSAETEQELQAEVRDDLSSTAHRISRLLGWDPRDDA</sequence>
<dbReference type="OrthoDB" id="8357778at2"/>
<dbReference type="Gene3D" id="1.10.10.10">
    <property type="entry name" value="Winged helix-like DNA-binding domain superfamily/Winged helix DNA-binding domain"/>
    <property type="match status" value="1"/>
</dbReference>